<evidence type="ECO:0000256" key="1">
    <source>
        <dbReference type="SAM" id="MobiDB-lite"/>
    </source>
</evidence>
<dbReference type="Proteomes" id="UP000076154">
    <property type="component" value="Unassembled WGS sequence"/>
</dbReference>
<protein>
    <submittedName>
        <fullName evidence="2">Uncharacterized protein</fullName>
    </submittedName>
</protein>
<proteinExistence type="predicted"/>
<dbReference type="OrthoDB" id="67700at2759"/>
<keyword evidence="3" id="KW-1185">Reference proteome</keyword>
<feature type="compositionally biased region" description="Acidic residues" evidence="1">
    <location>
        <begin position="77"/>
        <end position="96"/>
    </location>
</feature>
<feature type="region of interest" description="Disordered" evidence="1">
    <location>
        <begin position="65"/>
        <end position="108"/>
    </location>
</feature>
<reference evidence="2" key="1">
    <citation type="submission" date="2018-04" db="EMBL/GenBank/DDBJ databases">
        <title>Whole genome sequencing of Hypsizygus marmoreus.</title>
        <authorList>
            <person name="Choi I.-G."/>
            <person name="Min B."/>
            <person name="Kim J.-G."/>
            <person name="Kim S."/>
            <person name="Oh Y.-L."/>
            <person name="Kong W.-S."/>
            <person name="Park H."/>
            <person name="Jeong J."/>
            <person name="Song E.-S."/>
        </authorList>
    </citation>
    <scope>NUCLEOTIDE SEQUENCE [LARGE SCALE GENOMIC DNA]</scope>
    <source>
        <strain evidence="2">51987-8</strain>
    </source>
</reference>
<name>A0A369K8T6_HYPMA</name>
<organism evidence="2 3">
    <name type="scientific">Hypsizygus marmoreus</name>
    <name type="common">White beech mushroom</name>
    <name type="synonym">Agaricus marmoreus</name>
    <dbReference type="NCBI Taxonomy" id="39966"/>
    <lineage>
        <taxon>Eukaryota</taxon>
        <taxon>Fungi</taxon>
        <taxon>Dikarya</taxon>
        <taxon>Basidiomycota</taxon>
        <taxon>Agaricomycotina</taxon>
        <taxon>Agaricomycetes</taxon>
        <taxon>Agaricomycetidae</taxon>
        <taxon>Agaricales</taxon>
        <taxon>Tricholomatineae</taxon>
        <taxon>Lyophyllaceae</taxon>
        <taxon>Hypsizygus</taxon>
    </lineage>
</organism>
<comment type="caution">
    <text evidence="2">The sequence shown here is derived from an EMBL/GenBank/DDBJ whole genome shotgun (WGS) entry which is preliminary data.</text>
</comment>
<evidence type="ECO:0000313" key="2">
    <source>
        <dbReference type="EMBL" id="RDB30338.1"/>
    </source>
</evidence>
<dbReference type="InParanoid" id="A0A369K8T6"/>
<dbReference type="AlphaFoldDB" id="A0A369K8T6"/>
<feature type="compositionally biased region" description="Polar residues" evidence="1">
    <location>
        <begin position="7"/>
        <end position="20"/>
    </location>
</feature>
<feature type="region of interest" description="Disordered" evidence="1">
    <location>
        <begin position="1"/>
        <end position="20"/>
    </location>
</feature>
<gene>
    <name evidence="2" type="ORF">Hypma_007052</name>
</gene>
<dbReference type="EMBL" id="LUEZ02000005">
    <property type="protein sequence ID" value="RDB30338.1"/>
    <property type="molecule type" value="Genomic_DNA"/>
</dbReference>
<evidence type="ECO:0000313" key="3">
    <source>
        <dbReference type="Proteomes" id="UP000076154"/>
    </source>
</evidence>
<accession>A0A369K8T6</accession>
<dbReference type="STRING" id="39966.A0A369K8T6"/>
<sequence length="108" mass="11252">MIGPLHSTIQRPGQNKPFSVNLESTRANTNATGACSNLDEIYGELAKPSRPTFHPSLVLAPPTAGVGTIRSHAGGPDVEDDGGLALDDESDDEAEEASAPPTPLYTIN</sequence>